<dbReference type="Proteomes" id="UP000663608">
    <property type="component" value="Chromosome"/>
</dbReference>
<accession>A0AA45QRQ1</accession>
<feature type="transmembrane region" description="Helical" evidence="1">
    <location>
        <begin position="29"/>
        <end position="48"/>
    </location>
</feature>
<feature type="transmembrane region" description="Helical" evidence="1">
    <location>
        <begin position="197"/>
        <end position="215"/>
    </location>
</feature>
<feature type="transmembrane region" description="Helical" evidence="1">
    <location>
        <begin position="427"/>
        <end position="446"/>
    </location>
</feature>
<gene>
    <name evidence="2" type="ORF">JW886_02050</name>
</gene>
<organism evidence="2 3">
    <name type="scientific">Lactococcus taiwanensis</name>
    <dbReference type="NCBI Taxonomy" id="1151742"/>
    <lineage>
        <taxon>Bacteria</taxon>
        <taxon>Bacillati</taxon>
        <taxon>Bacillota</taxon>
        <taxon>Bacilli</taxon>
        <taxon>Lactobacillales</taxon>
        <taxon>Streptococcaceae</taxon>
        <taxon>Lactococcus</taxon>
    </lineage>
</organism>
<feature type="transmembrane region" description="Helical" evidence="1">
    <location>
        <begin position="353"/>
        <end position="371"/>
    </location>
</feature>
<evidence type="ECO:0000313" key="3">
    <source>
        <dbReference type="Proteomes" id="UP000663608"/>
    </source>
</evidence>
<proteinExistence type="predicted"/>
<feature type="transmembrane region" description="Helical" evidence="1">
    <location>
        <begin position="227"/>
        <end position="258"/>
    </location>
</feature>
<dbReference type="RefSeq" id="WP_205872177.1">
    <property type="nucleotide sequence ID" value="NZ_CP070872.1"/>
</dbReference>
<evidence type="ECO:0000313" key="2">
    <source>
        <dbReference type="EMBL" id="QSE77067.1"/>
    </source>
</evidence>
<reference evidence="2 3" key="1">
    <citation type="submission" date="2021-02" db="EMBL/GenBank/DDBJ databases">
        <title>Complete genome sequence of Lactococcus lactis strain K_LL004.</title>
        <authorList>
            <person name="Kim H.B."/>
        </authorList>
    </citation>
    <scope>NUCLEOTIDE SEQUENCE [LARGE SCALE GENOMIC DNA]</scope>
    <source>
        <strain evidence="2 3">K_LL004</strain>
    </source>
</reference>
<feature type="transmembrane region" description="Helical" evidence="1">
    <location>
        <begin position="144"/>
        <end position="167"/>
    </location>
</feature>
<feature type="transmembrane region" description="Helical" evidence="1">
    <location>
        <begin position="453"/>
        <end position="475"/>
    </location>
</feature>
<dbReference type="Pfam" id="PF09913">
    <property type="entry name" value="DUF2142"/>
    <property type="match status" value="1"/>
</dbReference>
<sequence>MINRNMELDISQLEQSHDTNAMSRNIHKIYLIVAVVLGLFSSVVNPIFNEPDSPYHFEASANLVGLVVDISRYGSTSVTTSLTGQSQSYVDGTHFEKYYLNEAYITEAKNFPREIGGNILDYAQLGHIIPAIGIWIGYHIYPSIGVMVVFGRLLSSLVYSLLIYFIIKRLKKGKLTFTALMLSPVIVSQFSSFSYDALSYVLVAASVAVAINVVDDNKLSPKNILEMLIVSFLILVAAKLNFKTIIIIYPLIVVAIWFNKHVHKKGKYSPISSKSSTFSYDRRRKKRNHNLNLMKIGALLAAVLAFIVAAIVILQRYGGIFYVLRRLVVNLVSNVAPPMFTSLFVSPYRTNSIPIWVTVSWCVLLILCLLAEEKFVKSKLISFGALSLLILNILAVYFQYMISGYYDTGTTAANQLVGAISGVQGRYFTPLFLLLVLFSGSTYFKAKIKETRVIVALVISLAVLSNIILIVNNFWGVILAL</sequence>
<keyword evidence="1" id="KW-0812">Transmembrane</keyword>
<dbReference type="KEGG" id="lti:JW886_02050"/>
<keyword evidence="1" id="KW-1133">Transmembrane helix</keyword>
<name>A0AA45QRQ1_9LACT</name>
<dbReference type="AlphaFoldDB" id="A0AA45QRQ1"/>
<keyword evidence="1" id="KW-0472">Membrane</keyword>
<dbReference type="EMBL" id="CP070872">
    <property type="protein sequence ID" value="QSE77067.1"/>
    <property type="molecule type" value="Genomic_DNA"/>
</dbReference>
<keyword evidence="3" id="KW-1185">Reference proteome</keyword>
<evidence type="ECO:0000256" key="1">
    <source>
        <dbReference type="SAM" id="Phobius"/>
    </source>
</evidence>
<protein>
    <submittedName>
        <fullName evidence="2">DUF2142 domain-containing protein</fullName>
    </submittedName>
</protein>
<feature type="transmembrane region" description="Helical" evidence="1">
    <location>
        <begin position="383"/>
        <end position="402"/>
    </location>
</feature>
<feature type="transmembrane region" description="Helical" evidence="1">
    <location>
        <begin position="296"/>
        <end position="315"/>
    </location>
</feature>
<dbReference type="InterPro" id="IPR018674">
    <property type="entry name" value="DUF2142_membrane"/>
</dbReference>